<feature type="compositionally biased region" description="Low complexity" evidence="2">
    <location>
        <begin position="153"/>
        <end position="173"/>
    </location>
</feature>
<name>A0A836KQY1_LEIEN</name>
<keyword evidence="4" id="KW-1185">Reference proteome</keyword>
<feature type="compositionally biased region" description="Basic and acidic residues" evidence="2">
    <location>
        <begin position="354"/>
        <end position="372"/>
    </location>
</feature>
<gene>
    <name evidence="3" type="ORF">CUR178_08258</name>
</gene>
<organism evidence="3 4">
    <name type="scientific">Leishmania enriettii</name>
    <dbReference type="NCBI Taxonomy" id="5663"/>
    <lineage>
        <taxon>Eukaryota</taxon>
        <taxon>Discoba</taxon>
        <taxon>Euglenozoa</taxon>
        <taxon>Kinetoplastea</taxon>
        <taxon>Metakinetoplastina</taxon>
        <taxon>Trypanosomatida</taxon>
        <taxon>Trypanosomatidae</taxon>
        <taxon>Leishmaniinae</taxon>
        <taxon>Leishmania</taxon>
    </lineage>
</organism>
<sequence length="1553" mass="165956">MASRAASSGHHPSYAGVADPYAAPSPSSPRCATNDAAGVPATTMVTTVIHMTATEDDEENKAQGSADDGAGADTARTAVDAAAVEALGQRRGTGATTAAEDDHMTLWADEAKTFTAYESASAALRRLPARAAPAGKAVCKGQRPGDVKKSRAEASATHADASALPSLPSAAPSGTVRGGVGQRAACTSNTPADAATERKVSSPGLTVVSPPSSRFQVPPPPPSQTARLPAVQAPPHTSLDRGEESVNGRRRAADQDREDVTEVAGVRGDESDGSLEEDVAARVLFSLQQKDGMIDHLTRAVETLRDENAVLRSSRAAVAEANVAPPPSAGGSAVSPDRVKISSPSWPSTPLRWWKTERDGSQGPERIGDNIVEKKPLQASSSLSAAHAAASTIDALQRTLTEKEAELEGLRARVVTHGRAQVSRDVNAPSATPPVEHSTGDSSASDARGAPSASLSAAEAVAQARIAQLEWQLENVQQEKREDTHTLRDHIDHLTRELHRKSRDMARQQRQHKLELTALQQEVEALANQLEEQIRASASTAAGVPSRESEAEQAIELRRQLAQAKAREALLLSESAAAQQRWLRELKEQTSLLDEVRADAAQEEARNASRMQQQQQRHEEQVLRYESALAHAQRELSELRAVHQRTEETVSEQRQQLHLVSHDIAATALERVHEEQRAVRAEQQVALLHQQLRQAEATISSQEAEMETLRQSRQDEAAASFALQEEEHAALLKRVEGCMEGSEAVESALLTAERCKQEMASQLAHALEERNEYHRLYREASVQAQAQLLEQQQLLSEGNDVVRRRLREAERDLTHRAEALETTQRELRAMQQRMLTLEDELARSEAAQRQLGEELQAAQARHEAQTEQLVHAKESLKDALHAQLATMGKLRRKEQRLSSQQAAAQRAMERRREEQRALQGIADLLWPPAVPLLPTCVRASAVRSHDVSRVASLPPPQLLRSAAAVAPGSFPALSRSALLVLERGANTTTRKSCRIVQRQCANRAGALTAGGADVGVDAEGGDVRSTVCPSRSASPVPSTAASVVMSAVSSADAPVASLDDGGAALEEQQLQVALSAQEGEGRTATTETDLPALRLLRAIHDAVEQMCAAYTAAQHELGVKRAAVRTLVKERKVQQAQLEELRAMLQQQQNRAERLRRDAGESARAEFQSKLEEAKRTWRERHEADMVLQQRSSSEQHRRAVAEVVKACAGYVQVEIIAFAQLLPTTLSAGLATAVAASAARAREEVLRHVRQEHQCSSSAPSAAHHLLWGHGHGAQAPHTSTAAGGAADESLLSWGLEVQPEVQAECDAIVRDVLGMAGGWADLTSAVLVASNTAAADNPAGGAPLCTVLPPPQTCAFVCDPAVASSTATPAAGSAWRLLVNAEAAGLSAEEVAELKEVIHAHLTRSFSALTAVASLSSLAGVATSVSEHRACEERQDVDGDVRGASSSLEGASGSIQSTTAKGVTAGGESAAALRATALPRWVRSRGAFIHQASPLLPFSGTRETVGTSTPPKRSAVEEAATAPVPLHHEQPRLLALLLDACVAQVLERLIA</sequence>
<feature type="coiled-coil region" evidence="1">
    <location>
        <begin position="386"/>
        <end position="413"/>
    </location>
</feature>
<feature type="region of interest" description="Disordered" evidence="2">
    <location>
        <begin position="1435"/>
        <end position="1463"/>
    </location>
</feature>
<feature type="compositionally biased region" description="Basic and acidic residues" evidence="2">
    <location>
        <begin position="143"/>
        <end position="152"/>
    </location>
</feature>
<feature type="region of interest" description="Disordered" evidence="2">
    <location>
        <begin position="52"/>
        <end position="73"/>
    </location>
</feature>
<protein>
    <submittedName>
        <fullName evidence="3">Uncharacterized protein</fullName>
    </submittedName>
</protein>
<dbReference type="PANTHER" id="PTHR45615:SF80">
    <property type="entry name" value="GRIP DOMAIN-CONTAINING PROTEIN"/>
    <property type="match status" value="1"/>
</dbReference>
<dbReference type="GeneID" id="94175397"/>
<keyword evidence="1" id="KW-0175">Coiled coil</keyword>
<dbReference type="RefSeq" id="XP_067694808.1">
    <property type="nucleotide sequence ID" value="XM_067839887.1"/>
</dbReference>
<evidence type="ECO:0000256" key="2">
    <source>
        <dbReference type="SAM" id="MobiDB-lite"/>
    </source>
</evidence>
<feature type="region of interest" description="Disordered" evidence="2">
    <location>
        <begin position="322"/>
        <end position="372"/>
    </location>
</feature>
<feature type="compositionally biased region" description="Low complexity" evidence="2">
    <location>
        <begin position="322"/>
        <end position="336"/>
    </location>
</feature>
<evidence type="ECO:0000313" key="4">
    <source>
        <dbReference type="Proteomes" id="UP000674179"/>
    </source>
</evidence>
<dbReference type="OrthoDB" id="267688at2759"/>
<evidence type="ECO:0000256" key="1">
    <source>
        <dbReference type="SAM" id="Coils"/>
    </source>
</evidence>
<reference evidence="3 4" key="1">
    <citation type="submission" date="2021-02" db="EMBL/GenBank/DDBJ databases">
        <title>Leishmania (Mundinia) enrietti genome sequencing and assembly.</title>
        <authorList>
            <person name="Almutairi H."/>
            <person name="Gatherer D."/>
        </authorList>
    </citation>
    <scope>NUCLEOTIDE SEQUENCE [LARGE SCALE GENOMIC DNA]</scope>
    <source>
        <strain evidence="3">CUR178</strain>
    </source>
</reference>
<feature type="compositionally biased region" description="Low complexity" evidence="2">
    <location>
        <begin position="1445"/>
        <end position="1459"/>
    </location>
</feature>
<comment type="caution">
    <text evidence="3">The sequence shown here is derived from an EMBL/GenBank/DDBJ whole genome shotgun (WGS) entry which is preliminary data.</text>
</comment>
<dbReference type="Proteomes" id="UP000674179">
    <property type="component" value="Chromosome 12"/>
</dbReference>
<feature type="coiled-coil region" evidence="1">
    <location>
        <begin position="287"/>
        <end position="314"/>
    </location>
</feature>
<feature type="compositionally biased region" description="Low complexity" evidence="2">
    <location>
        <begin position="207"/>
        <end position="216"/>
    </location>
</feature>
<accession>A0A836KQY1</accession>
<feature type="region of interest" description="Disordered" evidence="2">
    <location>
        <begin position="418"/>
        <end position="456"/>
    </location>
</feature>
<dbReference type="KEGG" id="lenr:94175397"/>
<proteinExistence type="predicted"/>
<feature type="region of interest" description="Disordered" evidence="2">
    <location>
        <begin position="1"/>
        <end position="38"/>
    </location>
</feature>
<feature type="coiled-coil region" evidence="1">
    <location>
        <begin position="803"/>
        <end position="917"/>
    </location>
</feature>
<dbReference type="EMBL" id="JAFHKP010000012">
    <property type="protein sequence ID" value="KAG5483591.1"/>
    <property type="molecule type" value="Genomic_DNA"/>
</dbReference>
<feature type="coiled-coil region" evidence="1">
    <location>
        <begin position="1124"/>
        <end position="1165"/>
    </location>
</feature>
<evidence type="ECO:0000313" key="3">
    <source>
        <dbReference type="EMBL" id="KAG5483591.1"/>
    </source>
</evidence>
<feature type="region of interest" description="Disordered" evidence="2">
    <location>
        <begin position="135"/>
        <end position="274"/>
    </location>
</feature>
<feature type="compositionally biased region" description="Basic and acidic residues" evidence="2">
    <location>
        <begin position="238"/>
        <end position="260"/>
    </location>
</feature>
<feature type="region of interest" description="Disordered" evidence="2">
    <location>
        <begin position="599"/>
        <end position="619"/>
    </location>
</feature>
<dbReference type="PANTHER" id="PTHR45615">
    <property type="entry name" value="MYOSIN HEAVY CHAIN, NON-MUSCLE"/>
    <property type="match status" value="1"/>
</dbReference>